<comment type="similarity">
    <text evidence="3 12">Belongs to the class-II aminoacyl-tRNA synthetase family. Type-1 seryl-tRNA synthetase subfamily.</text>
</comment>
<dbReference type="SUPFAM" id="SSF46589">
    <property type="entry name" value="tRNA-binding arm"/>
    <property type="match status" value="1"/>
</dbReference>
<dbReference type="InterPro" id="IPR002314">
    <property type="entry name" value="aa-tRNA-synt_IIb"/>
</dbReference>
<dbReference type="EMBL" id="FOXX01000034">
    <property type="protein sequence ID" value="SFQ89369.1"/>
    <property type="molecule type" value="Genomic_DNA"/>
</dbReference>
<comment type="catalytic activity">
    <reaction evidence="11 12">
        <text>tRNA(Ser) + L-serine + ATP = L-seryl-tRNA(Ser) + AMP + diphosphate + H(+)</text>
        <dbReference type="Rhea" id="RHEA:12292"/>
        <dbReference type="Rhea" id="RHEA-COMP:9669"/>
        <dbReference type="Rhea" id="RHEA-COMP:9703"/>
        <dbReference type="ChEBI" id="CHEBI:15378"/>
        <dbReference type="ChEBI" id="CHEBI:30616"/>
        <dbReference type="ChEBI" id="CHEBI:33019"/>
        <dbReference type="ChEBI" id="CHEBI:33384"/>
        <dbReference type="ChEBI" id="CHEBI:78442"/>
        <dbReference type="ChEBI" id="CHEBI:78533"/>
        <dbReference type="ChEBI" id="CHEBI:456215"/>
        <dbReference type="EC" id="6.1.1.11"/>
    </reaction>
</comment>
<keyword evidence="4 12" id="KW-0963">Cytoplasm</keyword>
<keyword evidence="13" id="KW-0175">Coiled coil</keyword>
<accession>A0A1I6C873</accession>
<dbReference type="InterPro" id="IPR033729">
    <property type="entry name" value="SerRS_core"/>
</dbReference>
<evidence type="ECO:0000256" key="11">
    <source>
        <dbReference type="ARBA" id="ARBA00048823"/>
    </source>
</evidence>
<evidence type="ECO:0000256" key="13">
    <source>
        <dbReference type="SAM" id="Coils"/>
    </source>
</evidence>
<dbReference type="InterPro" id="IPR002317">
    <property type="entry name" value="Ser-tRNA-ligase_type_1"/>
</dbReference>
<keyword evidence="16" id="KW-1185">Reference proteome</keyword>
<dbReference type="Proteomes" id="UP000182762">
    <property type="component" value="Unassembled WGS sequence"/>
</dbReference>
<evidence type="ECO:0000256" key="8">
    <source>
        <dbReference type="ARBA" id="ARBA00022917"/>
    </source>
</evidence>
<evidence type="ECO:0000256" key="5">
    <source>
        <dbReference type="ARBA" id="ARBA00022598"/>
    </source>
</evidence>
<dbReference type="NCBIfam" id="TIGR00414">
    <property type="entry name" value="serS"/>
    <property type="match status" value="1"/>
</dbReference>
<proteinExistence type="inferred from homology"/>
<feature type="domain" description="Aminoacyl-transfer RNA synthetases class-II family profile" evidence="14">
    <location>
        <begin position="172"/>
        <end position="410"/>
    </location>
</feature>
<evidence type="ECO:0000256" key="6">
    <source>
        <dbReference type="ARBA" id="ARBA00022741"/>
    </source>
</evidence>
<organism evidence="15 16">
    <name type="scientific">Priestia endophytica DSM 13796</name>
    <dbReference type="NCBI Taxonomy" id="1121089"/>
    <lineage>
        <taxon>Bacteria</taxon>
        <taxon>Bacillati</taxon>
        <taxon>Bacillota</taxon>
        <taxon>Bacilli</taxon>
        <taxon>Bacillales</taxon>
        <taxon>Bacillaceae</taxon>
        <taxon>Priestia</taxon>
    </lineage>
</organism>
<dbReference type="GeneID" id="93713751"/>
<evidence type="ECO:0000256" key="10">
    <source>
        <dbReference type="ARBA" id="ARBA00047929"/>
    </source>
</evidence>
<evidence type="ECO:0000313" key="15">
    <source>
        <dbReference type="EMBL" id="SFQ89369.1"/>
    </source>
</evidence>
<comment type="catalytic activity">
    <reaction evidence="10 12">
        <text>tRNA(Sec) + L-serine + ATP = L-seryl-tRNA(Sec) + AMP + diphosphate + H(+)</text>
        <dbReference type="Rhea" id="RHEA:42580"/>
        <dbReference type="Rhea" id="RHEA-COMP:9742"/>
        <dbReference type="Rhea" id="RHEA-COMP:10128"/>
        <dbReference type="ChEBI" id="CHEBI:15378"/>
        <dbReference type="ChEBI" id="CHEBI:30616"/>
        <dbReference type="ChEBI" id="CHEBI:33019"/>
        <dbReference type="ChEBI" id="CHEBI:33384"/>
        <dbReference type="ChEBI" id="CHEBI:78442"/>
        <dbReference type="ChEBI" id="CHEBI:78533"/>
        <dbReference type="ChEBI" id="CHEBI:456215"/>
        <dbReference type="EC" id="6.1.1.11"/>
    </reaction>
</comment>
<evidence type="ECO:0000256" key="4">
    <source>
        <dbReference type="ARBA" id="ARBA00022490"/>
    </source>
</evidence>
<evidence type="ECO:0000256" key="12">
    <source>
        <dbReference type="HAMAP-Rule" id="MF_00176"/>
    </source>
</evidence>
<evidence type="ECO:0000256" key="2">
    <source>
        <dbReference type="ARBA" id="ARBA00005045"/>
    </source>
</evidence>
<evidence type="ECO:0000313" key="16">
    <source>
        <dbReference type="Proteomes" id="UP000182762"/>
    </source>
</evidence>
<comment type="caution">
    <text evidence="15">The sequence shown here is derived from an EMBL/GenBank/DDBJ whole genome shotgun (WGS) entry which is preliminary data.</text>
</comment>
<gene>
    <name evidence="12" type="primary">serS</name>
    <name evidence="15" type="ORF">SAMN02745910_05257</name>
</gene>
<dbReference type="CDD" id="cd00770">
    <property type="entry name" value="SerRS_core"/>
    <property type="match status" value="1"/>
</dbReference>
<dbReference type="SUPFAM" id="SSF55681">
    <property type="entry name" value="Class II aaRS and biotin synthetases"/>
    <property type="match status" value="1"/>
</dbReference>
<dbReference type="EC" id="6.1.1.11" evidence="12"/>
<dbReference type="InterPro" id="IPR015866">
    <property type="entry name" value="Ser-tRNA-synth_1_N"/>
</dbReference>
<evidence type="ECO:0000259" key="14">
    <source>
        <dbReference type="PROSITE" id="PS50862"/>
    </source>
</evidence>
<dbReference type="InterPro" id="IPR006195">
    <property type="entry name" value="aa-tRNA-synth_II"/>
</dbReference>
<dbReference type="InterPro" id="IPR042103">
    <property type="entry name" value="SerRS_1_N_sf"/>
</dbReference>
<dbReference type="Pfam" id="PF02403">
    <property type="entry name" value="Seryl_tRNA_N"/>
    <property type="match status" value="1"/>
</dbReference>
<reference evidence="15 16" key="1">
    <citation type="submission" date="2016-10" db="EMBL/GenBank/DDBJ databases">
        <authorList>
            <person name="Varghese N."/>
            <person name="Submissions S."/>
        </authorList>
    </citation>
    <scope>NUCLEOTIDE SEQUENCE [LARGE SCALE GENOMIC DNA]</scope>
    <source>
        <strain evidence="15 16">DSM 13796</strain>
    </source>
</reference>
<protein>
    <recommendedName>
        <fullName evidence="12">Serine--tRNA ligase</fullName>
        <ecNumber evidence="12">6.1.1.11</ecNumber>
    </recommendedName>
    <alternativeName>
        <fullName evidence="12">Seryl-tRNA synthetase</fullName>
        <shortName evidence="12">SerRS</shortName>
    </alternativeName>
    <alternativeName>
        <fullName evidence="12">Seryl-tRNA(Ser/Sec) synthetase</fullName>
    </alternativeName>
</protein>
<dbReference type="PANTHER" id="PTHR43697">
    <property type="entry name" value="SERYL-TRNA SYNTHETASE"/>
    <property type="match status" value="1"/>
</dbReference>
<dbReference type="Gene3D" id="1.10.287.40">
    <property type="entry name" value="Serine-tRNA synthetase, tRNA binding domain"/>
    <property type="match status" value="1"/>
</dbReference>
<comment type="domain">
    <text evidence="12">Consists of two distinct domains, a catalytic core and a N-terminal extension that is involved in tRNA binding.</text>
</comment>
<comment type="subunit">
    <text evidence="12">Homodimer. The tRNA molecule binds across the dimer.</text>
</comment>
<dbReference type="PANTHER" id="PTHR43697:SF1">
    <property type="entry name" value="SERINE--TRNA LIGASE"/>
    <property type="match status" value="1"/>
</dbReference>
<keyword evidence="7 12" id="KW-0067">ATP-binding</keyword>
<feature type="binding site" evidence="12">
    <location>
        <position position="385"/>
    </location>
    <ligand>
        <name>L-serine</name>
        <dbReference type="ChEBI" id="CHEBI:33384"/>
    </ligand>
</feature>
<keyword evidence="9 12" id="KW-0030">Aminoacyl-tRNA synthetase</keyword>
<dbReference type="PROSITE" id="PS50862">
    <property type="entry name" value="AA_TRNA_LIGASE_II"/>
    <property type="match status" value="1"/>
</dbReference>
<dbReference type="Pfam" id="PF00587">
    <property type="entry name" value="tRNA-synt_2b"/>
    <property type="match status" value="1"/>
</dbReference>
<evidence type="ECO:0000256" key="7">
    <source>
        <dbReference type="ARBA" id="ARBA00022840"/>
    </source>
</evidence>
<feature type="binding site" evidence="12">
    <location>
        <begin position="262"/>
        <end position="264"/>
    </location>
    <ligand>
        <name>ATP</name>
        <dbReference type="ChEBI" id="CHEBI:30616"/>
    </ligand>
</feature>
<comment type="function">
    <text evidence="12">Catalyzes the attachment of serine to tRNA(Ser). Is also able to aminoacylate tRNA(Sec) with serine, to form the misacylated tRNA L-seryl-tRNA(Sec), which will be further converted into selenocysteinyl-tRNA(Sec).</text>
</comment>
<dbReference type="HAMAP" id="MF_00176">
    <property type="entry name" value="Ser_tRNA_synth_type1"/>
    <property type="match status" value="1"/>
</dbReference>
<dbReference type="Gene3D" id="3.30.930.10">
    <property type="entry name" value="Bira Bifunctional Protein, Domain 2"/>
    <property type="match status" value="1"/>
</dbReference>
<comment type="caution">
    <text evidence="12">Lacks conserved residue(s) required for the propagation of feature annotation.</text>
</comment>
<name>A0A1I6C873_9BACI</name>
<evidence type="ECO:0000256" key="1">
    <source>
        <dbReference type="ARBA" id="ARBA00004496"/>
    </source>
</evidence>
<dbReference type="PRINTS" id="PR00981">
    <property type="entry name" value="TRNASYNTHSER"/>
</dbReference>
<dbReference type="RefSeq" id="WP_061804486.1">
    <property type="nucleotide sequence ID" value="NZ_FOXX01000034.1"/>
</dbReference>
<sequence>MLDLKFLRKNFQEVKEKLQHRGEDLTDLGAFEELDSKRRELIAQTEELKSKRNEVSQQVAVLKREKKDADHLIAEMREVGDNVKALDEELRSVEERLHQLLLSIPNVPHETVPVGETEDDNVEVRTWGEVPEFTFEAKPHWDLATDLELLDFERAAKVTGSRFVFYKGLGARLERALINFMLNLHIDEHGYEEILPPYMVNRASMTGTGQLPKFEEDAFLIEKEDYFLIPTSEVPVTNLHRDEILKGDQLPVSYAAYSTCFRSEAGSAGRDTRGLIRQHQFNKVELVRFVKPEDSYDELEKLTGHAEKVLQLLGLPYRVMSMCTGDLGFTAAKKYDIEVWLPSYGTYREISSCSNFEGFQARRANIRFRRETNGKPEHVHTLNGSGLAIGRTVAAILENYQQEDGSIVIPEVLRPYMGNRSVIK</sequence>
<dbReference type="InterPro" id="IPR010978">
    <property type="entry name" value="tRNA-bd_arm"/>
</dbReference>
<feature type="binding site" evidence="12">
    <location>
        <begin position="349"/>
        <end position="352"/>
    </location>
    <ligand>
        <name>ATP</name>
        <dbReference type="ChEBI" id="CHEBI:30616"/>
    </ligand>
</feature>
<comment type="pathway">
    <text evidence="2 12">Aminoacyl-tRNA biosynthesis; selenocysteinyl-tRNA(Sec) biosynthesis; L-seryl-tRNA(Sec) from L-serine and tRNA(Sec): step 1/1.</text>
</comment>
<feature type="binding site" evidence="12">
    <location>
        <position position="285"/>
    </location>
    <ligand>
        <name>L-serine</name>
        <dbReference type="ChEBI" id="CHEBI:33384"/>
    </ligand>
</feature>
<evidence type="ECO:0000256" key="3">
    <source>
        <dbReference type="ARBA" id="ARBA00010728"/>
    </source>
</evidence>
<comment type="subcellular location">
    <subcellularLocation>
        <location evidence="1 12">Cytoplasm</location>
    </subcellularLocation>
</comment>
<keyword evidence="6 12" id="KW-0547">Nucleotide-binding</keyword>
<keyword evidence="8 12" id="KW-0648">Protein biosynthesis</keyword>
<dbReference type="PIRSF" id="PIRSF001529">
    <property type="entry name" value="Ser-tRNA-synth_IIa"/>
    <property type="match status" value="1"/>
</dbReference>
<feature type="binding site" evidence="12">
    <location>
        <begin position="231"/>
        <end position="233"/>
    </location>
    <ligand>
        <name>L-serine</name>
        <dbReference type="ChEBI" id="CHEBI:33384"/>
    </ligand>
</feature>
<evidence type="ECO:0000256" key="9">
    <source>
        <dbReference type="ARBA" id="ARBA00023146"/>
    </source>
</evidence>
<keyword evidence="5 12" id="KW-0436">Ligase</keyword>
<dbReference type="InterPro" id="IPR045864">
    <property type="entry name" value="aa-tRNA-synth_II/BPL/LPL"/>
</dbReference>
<feature type="coiled-coil region" evidence="13">
    <location>
        <begin position="31"/>
        <end position="103"/>
    </location>
</feature>